<sequence>MLLVDNFKNEDVLKQNCKVGRSYPVCESGKLCNPQSEFDMIESCRNCNKQL</sequence>
<reference evidence="1 2" key="1">
    <citation type="journal article" date="2016" name="Int. J. Syst. Evol. Microbiol.">
        <title>Polaribacter haliotis sp. nov., isolated from the gut of abalone Haliotis discus hannai.</title>
        <authorList>
            <person name="Kim Y.O."/>
            <person name="Park I.S."/>
            <person name="Park S."/>
            <person name="Nam B.H."/>
            <person name="Park J.M."/>
            <person name="Kim D.G."/>
            <person name="Yoon J.H."/>
        </authorList>
    </citation>
    <scope>NUCLEOTIDE SEQUENCE [LARGE SCALE GENOMIC DNA]</scope>
    <source>
        <strain evidence="1 2">KCTC 52418</strain>
    </source>
</reference>
<accession>A0A7L8AF27</accession>
<gene>
    <name evidence="1" type="ORF">H9I45_14985</name>
</gene>
<protein>
    <submittedName>
        <fullName evidence="1">Uncharacterized protein</fullName>
    </submittedName>
</protein>
<evidence type="ECO:0000313" key="2">
    <source>
        <dbReference type="Proteomes" id="UP000516764"/>
    </source>
</evidence>
<dbReference type="EMBL" id="CP061813">
    <property type="protein sequence ID" value="QOD60623.1"/>
    <property type="molecule type" value="Genomic_DNA"/>
</dbReference>
<dbReference type="KEGG" id="phal:H9I45_14985"/>
<dbReference type="Proteomes" id="UP000516764">
    <property type="component" value="Chromosome"/>
</dbReference>
<organism evidence="1 2">
    <name type="scientific">Polaribacter haliotis</name>
    <dbReference type="NCBI Taxonomy" id="1888915"/>
    <lineage>
        <taxon>Bacteria</taxon>
        <taxon>Pseudomonadati</taxon>
        <taxon>Bacteroidota</taxon>
        <taxon>Flavobacteriia</taxon>
        <taxon>Flavobacteriales</taxon>
        <taxon>Flavobacteriaceae</taxon>
    </lineage>
</organism>
<dbReference type="RefSeq" id="WP_176397568.1">
    <property type="nucleotide sequence ID" value="NZ_CP061813.1"/>
</dbReference>
<proteinExistence type="predicted"/>
<dbReference type="AlphaFoldDB" id="A0A7L8AF27"/>
<evidence type="ECO:0000313" key="1">
    <source>
        <dbReference type="EMBL" id="QOD60623.1"/>
    </source>
</evidence>
<name>A0A7L8AF27_9FLAO</name>
<keyword evidence="2" id="KW-1185">Reference proteome</keyword>